<dbReference type="Gene3D" id="3.30.710.10">
    <property type="entry name" value="Potassium Channel Kv1.1, Chain A"/>
    <property type="match status" value="1"/>
</dbReference>
<dbReference type="PhylomeDB" id="B3N0C3"/>
<dbReference type="Proteomes" id="UP000007801">
    <property type="component" value="Unassembled WGS sequence"/>
</dbReference>
<dbReference type="GO" id="GO:0006511">
    <property type="term" value="P:ubiquitin-dependent protein catabolic process"/>
    <property type="evidence" value="ECO:0007669"/>
    <property type="project" value="InterPro"/>
</dbReference>
<dbReference type="SMART" id="SM00512">
    <property type="entry name" value="Skp1"/>
    <property type="match status" value="1"/>
</dbReference>
<sequence>MVRLETSDGRIIRVDFGLLERSAVIREMCRVSQPESDDSGKEYGNDEDYILPLHGIRSNVLLKVLLWAEFHKDHEEPAWVQKISPAPEEVELQTHDWDKEFLRDEIGSIYDLLEGADYLDIRWLFKLCAQKIALHSKRPMGYLRFRRYLQKMPSLVEFQGLAANCQNLDDEIGNSYHTAAKINGKLHGNFYPLAARQAAK</sequence>
<dbReference type="SUPFAM" id="SSF81382">
    <property type="entry name" value="Skp1 dimerisation domain-like"/>
    <property type="match status" value="1"/>
</dbReference>
<keyword evidence="5" id="KW-1185">Reference proteome</keyword>
<dbReference type="FunCoup" id="B3N0C3">
    <property type="interactions" value="326"/>
</dbReference>
<dbReference type="InterPro" id="IPR036296">
    <property type="entry name" value="SKP1-like_dim_sf"/>
</dbReference>
<feature type="domain" description="SKP1 component POZ" evidence="3">
    <location>
        <begin position="1"/>
        <end position="73"/>
    </location>
</feature>
<dbReference type="OMA" id="KEFLRWD"/>
<evidence type="ECO:0000256" key="1">
    <source>
        <dbReference type="ARBA" id="ARBA00009993"/>
    </source>
</evidence>
<dbReference type="KEGG" id="dan:6504494"/>
<dbReference type="SUPFAM" id="SSF54695">
    <property type="entry name" value="POZ domain"/>
    <property type="match status" value="1"/>
</dbReference>
<dbReference type="PANTHER" id="PTHR11165">
    <property type="entry name" value="SKP1"/>
    <property type="match status" value="1"/>
</dbReference>
<organism evidence="4 5">
    <name type="scientific">Drosophila ananassae</name>
    <name type="common">Fruit fly</name>
    <dbReference type="NCBI Taxonomy" id="7217"/>
    <lineage>
        <taxon>Eukaryota</taxon>
        <taxon>Metazoa</taxon>
        <taxon>Ecdysozoa</taxon>
        <taxon>Arthropoda</taxon>
        <taxon>Hexapoda</taxon>
        <taxon>Insecta</taxon>
        <taxon>Pterygota</taxon>
        <taxon>Neoptera</taxon>
        <taxon>Endopterygota</taxon>
        <taxon>Diptera</taxon>
        <taxon>Brachycera</taxon>
        <taxon>Muscomorpha</taxon>
        <taxon>Ephydroidea</taxon>
        <taxon>Drosophilidae</taxon>
        <taxon>Drosophila</taxon>
        <taxon>Sophophora</taxon>
    </lineage>
</organism>
<evidence type="ECO:0000256" key="2">
    <source>
        <dbReference type="ARBA" id="ARBA00022786"/>
    </source>
</evidence>
<keyword evidence="2" id="KW-0833">Ubl conjugation pathway</keyword>
<dbReference type="EMBL" id="CH902640">
    <property type="protein sequence ID" value="EDV38327.1"/>
    <property type="molecule type" value="Genomic_DNA"/>
</dbReference>
<dbReference type="OrthoDB" id="2342932at2759"/>
<dbReference type="AlphaFoldDB" id="B3N0C3"/>
<dbReference type="Pfam" id="PF03931">
    <property type="entry name" value="Skp1_POZ"/>
    <property type="match status" value="1"/>
</dbReference>
<dbReference type="SMR" id="B3N0C3"/>
<dbReference type="InterPro" id="IPR016897">
    <property type="entry name" value="SKP1"/>
</dbReference>
<accession>B3N0C3</accession>
<gene>
    <name evidence="4" type="primary">Dana\GF21823</name>
    <name evidence="4" type="synonym">dana_GLEANR_5722</name>
    <name evidence="4" type="ORF">GF21823</name>
</gene>
<dbReference type="eggNOG" id="KOG1724">
    <property type="taxonomic scope" value="Eukaryota"/>
</dbReference>
<dbReference type="HOGENOM" id="CLU_059252_8_0_1"/>
<protein>
    <recommendedName>
        <fullName evidence="3">SKP1 component POZ domain-containing protein</fullName>
    </recommendedName>
</protein>
<dbReference type="InterPro" id="IPR016073">
    <property type="entry name" value="Skp1_comp_POZ"/>
</dbReference>
<name>B3N0C3_DROAN</name>
<reference evidence="4 5" key="1">
    <citation type="journal article" date="2007" name="Nature">
        <title>Evolution of genes and genomes on the Drosophila phylogeny.</title>
        <authorList>
            <consortium name="Drosophila 12 Genomes Consortium"/>
            <person name="Clark A.G."/>
            <person name="Eisen M.B."/>
            <person name="Smith D.R."/>
            <person name="Bergman C.M."/>
            <person name="Oliver B."/>
            <person name="Markow T.A."/>
            <person name="Kaufman T.C."/>
            <person name="Kellis M."/>
            <person name="Gelbart W."/>
            <person name="Iyer V.N."/>
            <person name="Pollard D.A."/>
            <person name="Sackton T.B."/>
            <person name="Larracuente A.M."/>
            <person name="Singh N.D."/>
            <person name="Abad J.P."/>
            <person name="Abt D.N."/>
            <person name="Adryan B."/>
            <person name="Aguade M."/>
            <person name="Akashi H."/>
            <person name="Anderson W.W."/>
            <person name="Aquadro C.F."/>
            <person name="Ardell D.H."/>
            <person name="Arguello R."/>
            <person name="Artieri C.G."/>
            <person name="Barbash D.A."/>
            <person name="Barker D."/>
            <person name="Barsanti P."/>
            <person name="Batterham P."/>
            <person name="Batzoglou S."/>
            <person name="Begun D."/>
            <person name="Bhutkar A."/>
            <person name="Blanco E."/>
            <person name="Bosak S.A."/>
            <person name="Bradley R.K."/>
            <person name="Brand A.D."/>
            <person name="Brent M.R."/>
            <person name="Brooks A.N."/>
            <person name="Brown R.H."/>
            <person name="Butlin R.K."/>
            <person name="Caggese C."/>
            <person name="Calvi B.R."/>
            <person name="Bernardo de Carvalho A."/>
            <person name="Caspi A."/>
            <person name="Castrezana S."/>
            <person name="Celniker S.E."/>
            <person name="Chang J.L."/>
            <person name="Chapple C."/>
            <person name="Chatterji S."/>
            <person name="Chinwalla A."/>
            <person name="Civetta A."/>
            <person name="Clifton S.W."/>
            <person name="Comeron J.M."/>
            <person name="Costello J.C."/>
            <person name="Coyne J.A."/>
            <person name="Daub J."/>
            <person name="David R.G."/>
            <person name="Delcher A.L."/>
            <person name="Delehaunty K."/>
            <person name="Do C.B."/>
            <person name="Ebling H."/>
            <person name="Edwards K."/>
            <person name="Eickbush T."/>
            <person name="Evans J.D."/>
            <person name="Filipski A."/>
            <person name="Findeiss S."/>
            <person name="Freyhult E."/>
            <person name="Fulton L."/>
            <person name="Fulton R."/>
            <person name="Garcia A.C."/>
            <person name="Gardiner A."/>
            <person name="Garfield D.A."/>
            <person name="Garvin B.E."/>
            <person name="Gibson G."/>
            <person name="Gilbert D."/>
            <person name="Gnerre S."/>
            <person name="Godfrey J."/>
            <person name="Good R."/>
            <person name="Gotea V."/>
            <person name="Gravely B."/>
            <person name="Greenberg A.J."/>
            <person name="Griffiths-Jones S."/>
            <person name="Gross S."/>
            <person name="Guigo R."/>
            <person name="Gustafson E.A."/>
            <person name="Haerty W."/>
            <person name="Hahn M.W."/>
            <person name="Halligan D.L."/>
            <person name="Halpern A.L."/>
            <person name="Halter G.M."/>
            <person name="Han M.V."/>
            <person name="Heger A."/>
            <person name="Hillier L."/>
            <person name="Hinrichs A.S."/>
            <person name="Holmes I."/>
            <person name="Hoskins R.A."/>
            <person name="Hubisz M.J."/>
            <person name="Hultmark D."/>
            <person name="Huntley M.A."/>
            <person name="Jaffe D.B."/>
            <person name="Jagadeeshan S."/>
            <person name="Jeck W.R."/>
            <person name="Johnson J."/>
            <person name="Jones C.D."/>
            <person name="Jordan W.C."/>
            <person name="Karpen G.H."/>
            <person name="Kataoka E."/>
            <person name="Keightley P.D."/>
            <person name="Kheradpour P."/>
            <person name="Kirkness E.F."/>
            <person name="Koerich L.B."/>
            <person name="Kristiansen K."/>
            <person name="Kudrna D."/>
            <person name="Kulathinal R.J."/>
            <person name="Kumar S."/>
            <person name="Kwok R."/>
            <person name="Lander E."/>
            <person name="Langley C.H."/>
            <person name="Lapoint R."/>
            <person name="Lazzaro B.P."/>
            <person name="Lee S.J."/>
            <person name="Levesque L."/>
            <person name="Li R."/>
            <person name="Lin C.F."/>
            <person name="Lin M.F."/>
            <person name="Lindblad-Toh K."/>
            <person name="Llopart A."/>
            <person name="Long M."/>
            <person name="Low L."/>
            <person name="Lozovsky E."/>
            <person name="Lu J."/>
            <person name="Luo M."/>
            <person name="Machado C.A."/>
            <person name="Makalowski W."/>
            <person name="Marzo M."/>
            <person name="Matsuda M."/>
            <person name="Matzkin L."/>
            <person name="McAllister B."/>
            <person name="McBride C.S."/>
            <person name="McKernan B."/>
            <person name="McKernan K."/>
            <person name="Mendez-Lago M."/>
            <person name="Minx P."/>
            <person name="Mollenhauer M.U."/>
            <person name="Montooth K."/>
            <person name="Mount S.M."/>
            <person name="Mu X."/>
            <person name="Myers E."/>
            <person name="Negre B."/>
            <person name="Newfeld S."/>
            <person name="Nielsen R."/>
            <person name="Noor M.A."/>
            <person name="O'Grady P."/>
            <person name="Pachter L."/>
            <person name="Papaceit M."/>
            <person name="Parisi M.J."/>
            <person name="Parisi M."/>
            <person name="Parts L."/>
            <person name="Pedersen J.S."/>
            <person name="Pesole G."/>
            <person name="Phillippy A.M."/>
            <person name="Ponting C.P."/>
            <person name="Pop M."/>
            <person name="Porcelli D."/>
            <person name="Powell J.R."/>
            <person name="Prohaska S."/>
            <person name="Pruitt K."/>
            <person name="Puig M."/>
            <person name="Quesneville H."/>
            <person name="Ram K.R."/>
            <person name="Rand D."/>
            <person name="Rasmussen M.D."/>
            <person name="Reed L.K."/>
            <person name="Reenan R."/>
            <person name="Reily A."/>
            <person name="Remington K.A."/>
            <person name="Rieger T.T."/>
            <person name="Ritchie M.G."/>
            <person name="Robin C."/>
            <person name="Rogers Y.H."/>
            <person name="Rohde C."/>
            <person name="Rozas J."/>
            <person name="Rubenfield M.J."/>
            <person name="Ruiz A."/>
            <person name="Russo S."/>
            <person name="Salzberg S.L."/>
            <person name="Sanchez-Gracia A."/>
            <person name="Saranga D.J."/>
            <person name="Sato H."/>
            <person name="Schaeffer S.W."/>
            <person name="Schatz M.C."/>
            <person name="Schlenke T."/>
            <person name="Schwartz R."/>
            <person name="Segarra C."/>
            <person name="Singh R.S."/>
            <person name="Sirot L."/>
            <person name="Sirota M."/>
            <person name="Sisneros N.B."/>
            <person name="Smith C.D."/>
            <person name="Smith T.F."/>
            <person name="Spieth J."/>
            <person name="Stage D.E."/>
            <person name="Stark A."/>
            <person name="Stephan W."/>
            <person name="Strausberg R.L."/>
            <person name="Strempel S."/>
            <person name="Sturgill D."/>
            <person name="Sutton G."/>
            <person name="Sutton G.G."/>
            <person name="Tao W."/>
            <person name="Teichmann S."/>
            <person name="Tobari Y.N."/>
            <person name="Tomimura Y."/>
            <person name="Tsolas J.M."/>
            <person name="Valente V.L."/>
            <person name="Venter E."/>
            <person name="Venter J.C."/>
            <person name="Vicario S."/>
            <person name="Vieira F.G."/>
            <person name="Vilella A.J."/>
            <person name="Villasante A."/>
            <person name="Walenz B."/>
            <person name="Wang J."/>
            <person name="Wasserman M."/>
            <person name="Watts T."/>
            <person name="Wilson D."/>
            <person name="Wilson R.K."/>
            <person name="Wing R.A."/>
            <person name="Wolfner M.F."/>
            <person name="Wong A."/>
            <person name="Wong G.K."/>
            <person name="Wu C.I."/>
            <person name="Wu G."/>
            <person name="Yamamoto D."/>
            <person name="Yang H.P."/>
            <person name="Yang S.P."/>
            <person name="Yorke J.A."/>
            <person name="Yoshida K."/>
            <person name="Zdobnov E."/>
            <person name="Zhang P."/>
            <person name="Zhang Y."/>
            <person name="Zimin A.V."/>
            <person name="Baldwin J."/>
            <person name="Abdouelleil A."/>
            <person name="Abdulkadir J."/>
            <person name="Abebe A."/>
            <person name="Abera B."/>
            <person name="Abreu J."/>
            <person name="Acer S.C."/>
            <person name="Aftuck L."/>
            <person name="Alexander A."/>
            <person name="An P."/>
            <person name="Anderson E."/>
            <person name="Anderson S."/>
            <person name="Arachi H."/>
            <person name="Azer M."/>
            <person name="Bachantsang P."/>
            <person name="Barry A."/>
            <person name="Bayul T."/>
            <person name="Berlin A."/>
            <person name="Bessette D."/>
            <person name="Bloom T."/>
            <person name="Blye J."/>
            <person name="Boguslavskiy L."/>
            <person name="Bonnet C."/>
            <person name="Boukhgalter B."/>
            <person name="Bourzgui I."/>
            <person name="Brown A."/>
            <person name="Cahill P."/>
            <person name="Channer S."/>
            <person name="Cheshatsang Y."/>
            <person name="Chuda L."/>
            <person name="Citroen M."/>
            <person name="Collymore A."/>
            <person name="Cooke P."/>
            <person name="Costello M."/>
            <person name="D'Aco K."/>
            <person name="Daza R."/>
            <person name="De Haan G."/>
            <person name="DeGray S."/>
            <person name="DeMaso C."/>
            <person name="Dhargay N."/>
            <person name="Dooley K."/>
            <person name="Dooley E."/>
            <person name="Doricent M."/>
            <person name="Dorje P."/>
            <person name="Dorjee K."/>
            <person name="Dupes A."/>
            <person name="Elong R."/>
            <person name="Falk J."/>
            <person name="Farina A."/>
            <person name="Faro S."/>
            <person name="Ferguson D."/>
            <person name="Fisher S."/>
            <person name="Foley C.D."/>
            <person name="Franke A."/>
            <person name="Friedrich D."/>
            <person name="Gadbois L."/>
            <person name="Gearin G."/>
            <person name="Gearin C.R."/>
            <person name="Giannoukos G."/>
            <person name="Goode T."/>
            <person name="Graham J."/>
            <person name="Grandbois E."/>
            <person name="Grewal S."/>
            <person name="Gyaltsen K."/>
            <person name="Hafez N."/>
            <person name="Hagos B."/>
            <person name="Hall J."/>
            <person name="Henson C."/>
            <person name="Hollinger A."/>
            <person name="Honan T."/>
            <person name="Huard M.D."/>
            <person name="Hughes L."/>
            <person name="Hurhula B."/>
            <person name="Husby M.E."/>
            <person name="Kamat A."/>
            <person name="Kanga B."/>
            <person name="Kashin S."/>
            <person name="Khazanovich D."/>
            <person name="Kisner P."/>
            <person name="Lance K."/>
            <person name="Lara M."/>
            <person name="Lee W."/>
            <person name="Lennon N."/>
            <person name="Letendre F."/>
            <person name="LeVine R."/>
            <person name="Lipovsky A."/>
            <person name="Liu X."/>
            <person name="Liu J."/>
            <person name="Liu S."/>
            <person name="Lokyitsang T."/>
            <person name="Lokyitsang Y."/>
            <person name="Lubonja R."/>
            <person name="Lui A."/>
            <person name="MacDonald P."/>
            <person name="Magnisalis V."/>
            <person name="Maru K."/>
            <person name="Matthews C."/>
            <person name="McCusker W."/>
            <person name="McDonough S."/>
            <person name="Mehta T."/>
            <person name="Meldrim J."/>
            <person name="Meneus L."/>
            <person name="Mihai O."/>
            <person name="Mihalev A."/>
            <person name="Mihova T."/>
            <person name="Mittelman R."/>
            <person name="Mlenga V."/>
            <person name="Montmayeur A."/>
            <person name="Mulrain L."/>
            <person name="Navidi A."/>
            <person name="Naylor J."/>
            <person name="Negash T."/>
            <person name="Nguyen T."/>
            <person name="Nguyen N."/>
            <person name="Nicol R."/>
            <person name="Norbu C."/>
            <person name="Norbu N."/>
            <person name="Novod N."/>
            <person name="O'Neill B."/>
            <person name="Osman S."/>
            <person name="Markiewicz E."/>
            <person name="Oyono O.L."/>
            <person name="Patti C."/>
            <person name="Phunkhang P."/>
            <person name="Pierre F."/>
            <person name="Priest M."/>
            <person name="Raghuraman S."/>
            <person name="Rege F."/>
            <person name="Reyes R."/>
            <person name="Rise C."/>
            <person name="Rogov P."/>
            <person name="Ross K."/>
            <person name="Ryan E."/>
            <person name="Settipalli S."/>
            <person name="Shea T."/>
            <person name="Sherpa N."/>
            <person name="Shi L."/>
            <person name="Shih D."/>
            <person name="Sparrow T."/>
            <person name="Spaulding J."/>
            <person name="Stalker J."/>
            <person name="Stange-Thomann N."/>
            <person name="Stavropoulos S."/>
            <person name="Stone C."/>
            <person name="Strader C."/>
            <person name="Tesfaye S."/>
            <person name="Thomson T."/>
            <person name="Thoulutsang Y."/>
            <person name="Thoulutsang D."/>
            <person name="Topham K."/>
            <person name="Topping I."/>
            <person name="Tsamla T."/>
            <person name="Vassiliev H."/>
            <person name="Vo A."/>
            <person name="Wangchuk T."/>
            <person name="Wangdi T."/>
            <person name="Weiand M."/>
            <person name="Wilkinson J."/>
            <person name="Wilson A."/>
            <person name="Yadav S."/>
            <person name="Young G."/>
            <person name="Yu Q."/>
            <person name="Zembek L."/>
            <person name="Zhong D."/>
            <person name="Zimmer A."/>
            <person name="Zwirko Z."/>
            <person name="Jaffe D.B."/>
            <person name="Alvarez P."/>
            <person name="Brockman W."/>
            <person name="Butler J."/>
            <person name="Chin C."/>
            <person name="Gnerre S."/>
            <person name="Grabherr M."/>
            <person name="Kleber M."/>
            <person name="Mauceli E."/>
            <person name="MacCallum I."/>
        </authorList>
    </citation>
    <scope>NUCLEOTIDE SEQUENCE [LARGE SCALE GENOMIC DNA]</scope>
    <source>
        <strain evidence="5">Tucson 14024-0371.13</strain>
    </source>
</reference>
<comment type="similarity">
    <text evidence="1">Belongs to the SKP1 family.</text>
</comment>
<dbReference type="InParanoid" id="B3N0C3"/>
<evidence type="ECO:0000259" key="3">
    <source>
        <dbReference type="Pfam" id="PF03931"/>
    </source>
</evidence>
<dbReference type="STRING" id="7217.B3N0C3"/>
<evidence type="ECO:0000313" key="5">
    <source>
        <dbReference type="Proteomes" id="UP000007801"/>
    </source>
</evidence>
<dbReference type="GeneID" id="6504494"/>
<dbReference type="InterPro" id="IPR011333">
    <property type="entry name" value="SKP1/BTB/POZ_sf"/>
</dbReference>
<evidence type="ECO:0000313" key="4">
    <source>
        <dbReference type="EMBL" id="EDV38327.1"/>
    </source>
</evidence>
<proteinExistence type="inferred from homology"/>
<dbReference type="InterPro" id="IPR001232">
    <property type="entry name" value="SKP1-like"/>
</dbReference>